<comment type="caution">
    <text evidence="5">The sequence shown here is derived from an EMBL/GenBank/DDBJ whole genome shotgun (WGS) entry which is preliminary data.</text>
</comment>
<protein>
    <submittedName>
        <fullName evidence="5">Glycosyl transferase</fullName>
    </submittedName>
</protein>
<evidence type="ECO:0000313" key="6">
    <source>
        <dbReference type="Proteomes" id="UP001331664"/>
    </source>
</evidence>
<sequence length="66" mass="7644">MIILIFDTLIYGNAVRGYPSSMCVIIFFSGIILIVLGIIGEYIARIYEQVKNRPNYILKDRNEFKN</sequence>
<dbReference type="PANTHER" id="PTHR48090:SF3">
    <property type="entry name" value="UNDECAPRENYL-PHOSPHATE 4-DEOXY-4-FORMAMIDO-L-ARABINOSE TRANSFERASE"/>
    <property type="match status" value="1"/>
</dbReference>
<keyword evidence="3 4" id="KW-0472">Membrane</keyword>
<dbReference type="EMBL" id="JAZBRD010000012">
    <property type="protein sequence ID" value="MEE3745090.1"/>
    <property type="molecule type" value="Genomic_DNA"/>
</dbReference>
<evidence type="ECO:0000313" key="5">
    <source>
        <dbReference type="EMBL" id="MEE3745090.1"/>
    </source>
</evidence>
<gene>
    <name evidence="5" type="ORF">V2I23_07305</name>
</gene>
<evidence type="ECO:0000256" key="3">
    <source>
        <dbReference type="ARBA" id="ARBA00023136"/>
    </source>
</evidence>
<proteinExistence type="predicted"/>
<organism evidence="5 6">
    <name type="scientific">Campylobacter porcelli</name>
    <dbReference type="NCBI Taxonomy" id="1660073"/>
    <lineage>
        <taxon>Bacteria</taxon>
        <taxon>Pseudomonadati</taxon>
        <taxon>Campylobacterota</taxon>
        <taxon>Epsilonproteobacteria</taxon>
        <taxon>Campylobacterales</taxon>
        <taxon>Campylobacteraceae</taxon>
        <taxon>Campylobacter</taxon>
    </lineage>
</organism>
<evidence type="ECO:0000256" key="1">
    <source>
        <dbReference type="ARBA" id="ARBA00022692"/>
    </source>
</evidence>
<evidence type="ECO:0000256" key="2">
    <source>
        <dbReference type="ARBA" id="ARBA00022989"/>
    </source>
</evidence>
<feature type="transmembrane region" description="Helical" evidence="4">
    <location>
        <begin position="24"/>
        <end position="44"/>
    </location>
</feature>
<name>A0ABU7M5V4_9BACT</name>
<reference evidence="5 6" key="1">
    <citation type="submission" date="2024-01" db="EMBL/GenBank/DDBJ databases">
        <title>Campylobacter porcellus sp. nov.</title>
        <authorList>
            <person name="Papic B."/>
            <person name="Gruntar I."/>
        </authorList>
    </citation>
    <scope>NUCLEOTIDE SEQUENCE [LARGE SCALE GENOMIC DNA]</scope>
    <source>
        <strain evidence="5 6">CX2-4855-23</strain>
    </source>
</reference>
<dbReference type="InterPro" id="IPR050256">
    <property type="entry name" value="Glycosyltransferase_2"/>
</dbReference>
<keyword evidence="5" id="KW-0808">Transferase</keyword>
<keyword evidence="2 4" id="KW-1133">Transmembrane helix</keyword>
<keyword evidence="1 4" id="KW-0812">Transmembrane</keyword>
<dbReference type="Proteomes" id="UP001331664">
    <property type="component" value="Unassembled WGS sequence"/>
</dbReference>
<dbReference type="RefSeq" id="WP_192940205.1">
    <property type="nucleotide sequence ID" value="NZ_CP018789.1"/>
</dbReference>
<accession>A0ABU7M5V4</accession>
<dbReference type="GO" id="GO:0016740">
    <property type="term" value="F:transferase activity"/>
    <property type="evidence" value="ECO:0007669"/>
    <property type="project" value="UniProtKB-KW"/>
</dbReference>
<dbReference type="PANTHER" id="PTHR48090">
    <property type="entry name" value="UNDECAPRENYL-PHOSPHATE 4-DEOXY-4-FORMAMIDO-L-ARABINOSE TRANSFERASE-RELATED"/>
    <property type="match status" value="1"/>
</dbReference>
<evidence type="ECO:0000256" key="4">
    <source>
        <dbReference type="SAM" id="Phobius"/>
    </source>
</evidence>
<keyword evidence="6" id="KW-1185">Reference proteome</keyword>